<proteinExistence type="predicted"/>
<reference evidence="2" key="1">
    <citation type="submission" date="2024-07" db="EMBL/GenBank/DDBJ databases">
        <authorList>
            <person name="Yu S.T."/>
        </authorList>
    </citation>
    <scope>NUCLEOTIDE SEQUENCE</scope>
    <source>
        <strain evidence="2">R08</strain>
    </source>
</reference>
<sequence>MRHRLAQRFAVLCASATLLIGAGLVAGPAAQASSSSLGPCWHPYVCVYEGHQIMVGNYKDVTGYWQPFRRTDVTYAYNARHYGAAYFHYSRGYTSCVEPGRRANLTIRSYGYVTGIRIAIGSRCYA</sequence>
<feature type="signal peptide" evidence="1">
    <location>
        <begin position="1"/>
        <end position="32"/>
    </location>
</feature>
<keyword evidence="1" id="KW-0732">Signal</keyword>
<accession>A0AB39M8I0</accession>
<evidence type="ECO:0008006" key="3">
    <source>
        <dbReference type="Google" id="ProtNLM"/>
    </source>
</evidence>
<dbReference type="EMBL" id="CP163431">
    <property type="protein sequence ID" value="XDQ02537.1"/>
    <property type="molecule type" value="Genomic_DNA"/>
</dbReference>
<organism evidence="2">
    <name type="scientific">Streptomyces sp. R08</name>
    <dbReference type="NCBI Taxonomy" id="3238624"/>
    <lineage>
        <taxon>Bacteria</taxon>
        <taxon>Bacillati</taxon>
        <taxon>Actinomycetota</taxon>
        <taxon>Actinomycetes</taxon>
        <taxon>Kitasatosporales</taxon>
        <taxon>Streptomycetaceae</taxon>
        <taxon>Streptomyces</taxon>
    </lineage>
</organism>
<gene>
    <name evidence="2" type="ORF">AB5J58_21005</name>
</gene>
<name>A0AB39M8I0_9ACTN</name>
<evidence type="ECO:0000256" key="1">
    <source>
        <dbReference type="SAM" id="SignalP"/>
    </source>
</evidence>
<dbReference type="RefSeq" id="WP_329557291.1">
    <property type="nucleotide sequence ID" value="NZ_CP163431.1"/>
</dbReference>
<protein>
    <recommendedName>
        <fullName evidence="3">Peptidase inhibitor family I36</fullName>
    </recommendedName>
</protein>
<dbReference type="AlphaFoldDB" id="A0AB39M8I0"/>
<evidence type="ECO:0000313" key="2">
    <source>
        <dbReference type="EMBL" id="XDQ02537.1"/>
    </source>
</evidence>
<feature type="chain" id="PRO_5044239055" description="Peptidase inhibitor family I36" evidence="1">
    <location>
        <begin position="33"/>
        <end position="126"/>
    </location>
</feature>